<evidence type="ECO:0000313" key="2">
    <source>
        <dbReference type="Proteomes" id="UP000016932"/>
    </source>
</evidence>
<feature type="non-terminal residue" evidence="1">
    <location>
        <position position="149"/>
    </location>
</feature>
<dbReference type="KEGG" id="pfj:MYCFIDRAFT_87652"/>
<dbReference type="RefSeq" id="XP_007926183.1">
    <property type="nucleotide sequence ID" value="XM_007927992.1"/>
</dbReference>
<evidence type="ECO:0000313" key="1">
    <source>
        <dbReference type="EMBL" id="EME82749.1"/>
    </source>
</evidence>
<dbReference type="OrthoDB" id="2587563at2759"/>
<reference evidence="1 2" key="1">
    <citation type="journal article" date="2012" name="PLoS Pathog.">
        <title>Diverse lifestyles and strategies of plant pathogenesis encoded in the genomes of eighteen Dothideomycetes fungi.</title>
        <authorList>
            <person name="Ohm R.A."/>
            <person name="Feau N."/>
            <person name="Henrissat B."/>
            <person name="Schoch C.L."/>
            <person name="Horwitz B.A."/>
            <person name="Barry K.W."/>
            <person name="Condon B.J."/>
            <person name="Copeland A.C."/>
            <person name="Dhillon B."/>
            <person name="Glaser F."/>
            <person name="Hesse C.N."/>
            <person name="Kosti I."/>
            <person name="LaButti K."/>
            <person name="Lindquist E.A."/>
            <person name="Lucas S."/>
            <person name="Salamov A.A."/>
            <person name="Bradshaw R.E."/>
            <person name="Ciuffetti L."/>
            <person name="Hamelin R.C."/>
            <person name="Kema G.H.J."/>
            <person name="Lawrence C."/>
            <person name="Scott J.A."/>
            <person name="Spatafora J.W."/>
            <person name="Turgeon B.G."/>
            <person name="de Wit P.J.G.M."/>
            <person name="Zhong S."/>
            <person name="Goodwin S.B."/>
            <person name="Grigoriev I.V."/>
        </authorList>
    </citation>
    <scope>NUCLEOTIDE SEQUENCE [LARGE SCALE GENOMIC DNA]</scope>
    <source>
        <strain evidence="1 2">CIRAD86</strain>
    </source>
</reference>
<dbReference type="GeneID" id="19342612"/>
<dbReference type="EMBL" id="KB446558">
    <property type="protein sequence ID" value="EME82749.1"/>
    <property type="molecule type" value="Genomic_DNA"/>
</dbReference>
<dbReference type="VEuPathDB" id="FungiDB:MYCFIDRAFT_87652"/>
<keyword evidence="2" id="KW-1185">Reference proteome</keyword>
<dbReference type="Proteomes" id="UP000016932">
    <property type="component" value="Unassembled WGS sequence"/>
</dbReference>
<accession>M2ZUT1</accession>
<dbReference type="eggNOG" id="ENOG502S5YD">
    <property type="taxonomic scope" value="Eukaryota"/>
</dbReference>
<sequence>MSASTIPPSGLTLHGLTNGAEASKHTSTTAILFKLSEHVLKDVKSAANVQGGLQLVTGTTPKIRLGKRTIDLTISPEAFRHELYSASTESIHDLKFTGLVGHRAEVTVSKRKQSLGPDAALAALQNTLAAAKQERQAKSVNISNAIVRE</sequence>
<proteinExistence type="predicted"/>
<organism evidence="1 2">
    <name type="scientific">Pseudocercospora fijiensis (strain CIRAD86)</name>
    <name type="common">Black leaf streak disease fungus</name>
    <name type="synonym">Mycosphaerella fijiensis</name>
    <dbReference type="NCBI Taxonomy" id="383855"/>
    <lineage>
        <taxon>Eukaryota</taxon>
        <taxon>Fungi</taxon>
        <taxon>Dikarya</taxon>
        <taxon>Ascomycota</taxon>
        <taxon>Pezizomycotina</taxon>
        <taxon>Dothideomycetes</taxon>
        <taxon>Dothideomycetidae</taxon>
        <taxon>Mycosphaerellales</taxon>
        <taxon>Mycosphaerellaceae</taxon>
        <taxon>Pseudocercospora</taxon>
    </lineage>
</organism>
<protein>
    <submittedName>
        <fullName evidence="1">Uncharacterized protein</fullName>
    </submittedName>
</protein>
<dbReference type="STRING" id="383855.M2ZUT1"/>
<dbReference type="AlphaFoldDB" id="M2ZUT1"/>
<gene>
    <name evidence="1" type="ORF">MYCFIDRAFT_87652</name>
</gene>
<name>M2ZUT1_PSEFD</name>
<dbReference type="HOGENOM" id="CLU_1754119_0_0_1"/>